<gene>
    <name evidence="2" type="ORF">UFOVP1247_88</name>
    <name evidence="1" type="ORF">UFOVP970_128</name>
</gene>
<dbReference type="EMBL" id="LR797195">
    <property type="protein sequence ID" value="CAB4193503.1"/>
    <property type="molecule type" value="Genomic_DNA"/>
</dbReference>
<evidence type="ECO:0000313" key="2">
    <source>
        <dbReference type="EMBL" id="CAB4193503.1"/>
    </source>
</evidence>
<organism evidence="1">
    <name type="scientific">uncultured Caudovirales phage</name>
    <dbReference type="NCBI Taxonomy" id="2100421"/>
    <lineage>
        <taxon>Viruses</taxon>
        <taxon>Duplodnaviria</taxon>
        <taxon>Heunggongvirae</taxon>
        <taxon>Uroviricota</taxon>
        <taxon>Caudoviricetes</taxon>
        <taxon>Peduoviridae</taxon>
        <taxon>Maltschvirus</taxon>
        <taxon>Maltschvirus maltsch</taxon>
    </lineage>
</organism>
<accession>A0A6J5PVG6</accession>
<evidence type="ECO:0000313" key="1">
    <source>
        <dbReference type="EMBL" id="CAB4175182.1"/>
    </source>
</evidence>
<sequence length="115" mass="13447">MEAILIDNIEVWPRDLGKMTFDEANKACASLGPGWRLPTIEEFNTILWPVREELPDIGRYVHYWSSIQATSFHGVWLFTFAFKHTNTTNVYDKNHVRPVRDLTIESASEYLLKEF</sequence>
<reference evidence="1" key="1">
    <citation type="submission" date="2020-05" db="EMBL/GenBank/DDBJ databases">
        <authorList>
            <person name="Chiriac C."/>
            <person name="Salcher M."/>
            <person name="Ghai R."/>
            <person name="Kavagutti S V."/>
        </authorList>
    </citation>
    <scope>NUCLEOTIDE SEQUENCE</scope>
</reference>
<protein>
    <recommendedName>
        <fullName evidence="3">DUF1566 domain-containing protein</fullName>
    </recommendedName>
</protein>
<evidence type="ECO:0008006" key="3">
    <source>
        <dbReference type="Google" id="ProtNLM"/>
    </source>
</evidence>
<proteinExistence type="predicted"/>
<dbReference type="EMBL" id="LR796916">
    <property type="protein sequence ID" value="CAB4175182.1"/>
    <property type="molecule type" value="Genomic_DNA"/>
</dbReference>
<name>A0A6J5PVG6_9CAUD</name>